<feature type="region of interest" description="Disordered" evidence="5">
    <location>
        <begin position="920"/>
        <end position="951"/>
    </location>
</feature>
<keyword evidence="3" id="KW-0186">Copper</keyword>
<feature type="compositionally biased region" description="Acidic residues" evidence="5">
    <location>
        <begin position="1129"/>
        <end position="1154"/>
    </location>
</feature>
<evidence type="ECO:0000256" key="1">
    <source>
        <dbReference type="ARBA" id="ARBA00010996"/>
    </source>
</evidence>
<comment type="similarity">
    <text evidence="1">Belongs to the SCO1/2 family.</text>
</comment>
<comment type="caution">
    <text evidence="7">The sequence shown here is derived from an EMBL/GenBank/DDBJ whole genome shotgun (WGS) entry which is preliminary data.</text>
</comment>
<feature type="binding site" evidence="3">
    <location>
        <position position="1596"/>
    </location>
    <ligand>
        <name>Cu cation</name>
        <dbReference type="ChEBI" id="CHEBI:23378"/>
    </ligand>
</feature>
<feature type="binding site" evidence="3">
    <location>
        <position position="1500"/>
    </location>
    <ligand>
        <name>Cu cation</name>
        <dbReference type="ChEBI" id="CHEBI:23378"/>
    </ligand>
</feature>
<dbReference type="InterPro" id="IPR002347">
    <property type="entry name" value="SDR_fam"/>
</dbReference>
<dbReference type="GO" id="GO:0005739">
    <property type="term" value="C:mitochondrion"/>
    <property type="evidence" value="ECO:0007669"/>
    <property type="project" value="GOC"/>
</dbReference>
<dbReference type="Gene3D" id="3.40.50.720">
    <property type="entry name" value="NAD(P)-binding Rossmann-like Domain"/>
    <property type="match status" value="1"/>
</dbReference>
<feature type="binding site" evidence="3">
    <location>
        <position position="1504"/>
    </location>
    <ligand>
        <name>Cu cation</name>
        <dbReference type="ChEBI" id="CHEBI:23378"/>
    </ligand>
</feature>
<dbReference type="CDD" id="cd02968">
    <property type="entry name" value="SCO"/>
    <property type="match status" value="1"/>
</dbReference>
<dbReference type="Gene3D" id="3.40.30.10">
    <property type="entry name" value="Glutaredoxin"/>
    <property type="match status" value="1"/>
</dbReference>
<keyword evidence="6" id="KW-0472">Membrane</keyword>
<dbReference type="PRINTS" id="PR00081">
    <property type="entry name" value="GDHRDH"/>
</dbReference>
<gene>
    <name evidence="7" type="ORF">SBOR_6422</name>
</gene>
<name>W9CF62_SCLBF</name>
<sequence length="1635" mass="182279">MTTSNSARNNVVDVVRQSSPVDTTSPYDAGWVAGKTIVITGGASGFGEGFFRKWAENGANVIIGDVNSTRGKALVDEIRKKTGSQNHHYLHCDVTNWQSQVDFFRTAVELSPSKGIDAVVANAGIADVAMSFQEPLNLDLPEPPKPNFKAFEVDLLGVLYTAHLAMWYLPRNPRSQKVNLSANPGPNTPDRHLLLIGSVASIAPIPGQILYATSKHGVLGLFRSLRSTSFVKGIRVNMLCPYFIDTPLISTAGRLLLAGGAMGKPEDVVDAGTRLMADTRIVGRALVIGPKVRVDGDFDLLPETSKEGHETAVWEAYADDFSELEVFSARFVRLVNTVEMIRGWRGWAFDVSYSKPLNHDNTTIIPAVAFQPPETNSYRIPDSIDTFADYKFRNTCNISSLDLHAPFSPLCTDRQSMLAAMTSGGRIGFDAPYMPRDCDLRWFTSEEICEIFGRFEKVMVVGDSMLRHVTGSFNIFLRKDIGYGAVTDWNFNMQEKKECFCNEQFDVKACSVQGIYKTSDVEAHDPGSISCSNSINVMMEEIVHHNIPEDEIARLRASLLVRPVSKPIAVVFGHGLWSDLDLPKTIQWLDSLVTLIDSTIGREKWKGLFVTPNAAGKEKTDEWIVSQGNKALMLYEEAVGIEARKRGLEHLGTWNMSIQARKYDGVHMDLRGNLVKGMMIINWLAMFFQVCALPVSLRVDALVKLSEGMDNRYVPACPNEDGPESTYYGRQMRKLYYLAERFEIIDLMDKTMDAIQAHDCRFDREIYKHIPEVYKNTTRKSSLRFYCALSAAWYFGRPSSPGSQKLKRLQGFKDKADILYDVMKTQLRFESNISNATSDYRVPSSESGLGPCDFHKHATGETCQRLTFLGSSGSSQSGAHSEQTDIIGIRQSRLGRMGDRIEEFVQGSISKSLSKKTIAGTKKIKKENGEEEQDLDRSTSTPIVGTRPMRGSPILESKETVVSITRKRPLEPNDEDTSSRKRPFVIIGGNASRDRPCEPTGLTRGIQQQLRLHAALGIRNEDLSTKIKIKQKTSALFNHTNGQVTTMSNDPNHITSGSIMSSYGRGVDTSRVSPFIPNNPISASLPNPIHSSKTFSNFNRFYRGCDNSECDSASEFSEEEDSSEHSSSDGDDDDNEIIEEYSSGEEESSYEDEESTTHAGMHPDHDSSDNEAKERVPEQPFIDSGIQSLTSSKTTSTSVLLHSQPSFSHPGTCNSRTSAGVAPLRPGQRTDGAAESNHFRREGRRDHHHSYVNSSHISGSVADNWSEGIHSPTRQETLNQNEETSGQDSRVELPFVSCQMWQRGTCIRKRTRCQLAHICERCGQLTHRTAKHDTYMTTMSKAILSHSRDLFSSLSKLKPKLNNAKTFGVPCQRLSTICTARLPRTVQKSGCLLRDSACKSEGMAGRRSYKTVQEQRSRYRSGPFSWIAGLLFLGSGTGLIFYFRYEKARMERKRVAEAAKGVGRPKVGGPFELIDHKGGQFSSEDMKGKYSLVYFGFTHCPDICPEELDKMAQMIDLINNSPTRTSSTPSLLPIFITCDPVRDTPAVLATYLAEFHPSIIGLTGTWEQMKDVCKKYRVYFSTPEGVQKGQDYLVDHSIYFYLMDPEGDFVEAIGRQHSPQQAAGIIQEHIMDWKR</sequence>
<evidence type="ECO:0000256" key="2">
    <source>
        <dbReference type="ARBA" id="ARBA00022857"/>
    </source>
</evidence>
<feature type="compositionally biased region" description="Polar residues" evidence="5">
    <location>
        <begin position="1272"/>
        <end position="1288"/>
    </location>
</feature>
<dbReference type="SUPFAM" id="SSF51735">
    <property type="entry name" value="NAD(P)-binding Rossmann-fold domains"/>
    <property type="match status" value="1"/>
</dbReference>
<dbReference type="PANTHER" id="PTHR12151">
    <property type="entry name" value="ELECTRON TRANSPORT PROTIN SCO1/SENC FAMILY MEMBER"/>
    <property type="match status" value="1"/>
</dbReference>
<dbReference type="Proteomes" id="UP000019487">
    <property type="component" value="Unassembled WGS sequence"/>
</dbReference>
<dbReference type="GO" id="GO:0045454">
    <property type="term" value="P:cell redox homeostasis"/>
    <property type="evidence" value="ECO:0007669"/>
    <property type="project" value="UniProtKB-ARBA"/>
</dbReference>
<evidence type="ECO:0000256" key="6">
    <source>
        <dbReference type="SAM" id="Phobius"/>
    </source>
</evidence>
<dbReference type="InterPro" id="IPR036291">
    <property type="entry name" value="NAD(P)-bd_dom_sf"/>
</dbReference>
<dbReference type="GO" id="GO:0005507">
    <property type="term" value="F:copper ion binding"/>
    <property type="evidence" value="ECO:0007669"/>
    <property type="project" value="UniProtKB-ARBA"/>
</dbReference>
<feature type="disulfide bond" description="Redox-active" evidence="4">
    <location>
        <begin position="1500"/>
        <end position="1504"/>
    </location>
</feature>
<feature type="region of interest" description="Disordered" evidence="5">
    <location>
        <begin position="1109"/>
        <end position="1289"/>
    </location>
</feature>
<keyword evidence="6" id="KW-1133">Transmembrane helix</keyword>
<evidence type="ECO:0000313" key="8">
    <source>
        <dbReference type="Proteomes" id="UP000019487"/>
    </source>
</evidence>
<feature type="region of interest" description="Disordered" evidence="5">
    <location>
        <begin position="1042"/>
        <end position="1062"/>
    </location>
</feature>
<dbReference type="OrthoDB" id="5373426at2759"/>
<reference evidence="7 8" key="1">
    <citation type="journal article" date="2014" name="Genome Announc.">
        <title>Draft genome sequence of Sclerotinia borealis, a psychrophilic plant pathogenic fungus.</title>
        <authorList>
            <person name="Mardanov A.V."/>
            <person name="Beletsky A.V."/>
            <person name="Kadnikov V.V."/>
            <person name="Ignatov A.N."/>
            <person name="Ravin N.V."/>
        </authorList>
    </citation>
    <scope>NUCLEOTIDE SEQUENCE [LARGE SCALE GENOMIC DNA]</scope>
    <source>
        <strain evidence="8">F-4157</strain>
    </source>
</reference>
<feature type="compositionally biased region" description="Polar residues" evidence="5">
    <location>
        <begin position="1204"/>
        <end position="1218"/>
    </location>
</feature>
<dbReference type="Pfam" id="PF02630">
    <property type="entry name" value="SCO1-SenC"/>
    <property type="match status" value="1"/>
</dbReference>
<feature type="transmembrane region" description="Helical" evidence="6">
    <location>
        <begin position="1424"/>
        <end position="1445"/>
    </location>
</feature>
<dbReference type="GO" id="GO:0033617">
    <property type="term" value="P:mitochondrial respiratory chain complex IV assembly"/>
    <property type="evidence" value="ECO:0007669"/>
    <property type="project" value="TreeGrafter"/>
</dbReference>
<dbReference type="FunFam" id="3.40.30.10:FF:000013">
    <property type="entry name" value="Blast:Protein SCO1 homolog, mitochondrial"/>
    <property type="match status" value="1"/>
</dbReference>
<keyword evidence="4" id="KW-1015">Disulfide bond</keyword>
<evidence type="ECO:0000313" key="7">
    <source>
        <dbReference type="EMBL" id="ESZ93190.1"/>
    </source>
</evidence>
<keyword evidence="6" id="KW-0812">Transmembrane</keyword>
<evidence type="ECO:0000256" key="4">
    <source>
        <dbReference type="PIRSR" id="PIRSR603782-2"/>
    </source>
</evidence>
<dbReference type="HOGENOM" id="CLU_243034_0_0_1"/>
<dbReference type="InterPro" id="IPR003782">
    <property type="entry name" value="SCO1/SenC"/>
</dbReference>
<organism evidence="7 8">
    <name type="scientific">Sclerotinia borealis (strain F-4128)</name>
    <dbReference type="NCBI Taxonomy" id="1432307"/>
    <lineage>
        <taxon>Eukaryota</taxon>
        <taxon>Fungi</taxon>
        <taxon>Dikarya</taxon>
        <taxon>Ascomycota</taxon>
        <taxon>Pezizomycotina</taxon>
        <taxon>Leotiomycetes</taxon>
        <taxon>Helotiales</taxon>
        <taxon>Sclerotiniaceae</taxon>
        <taxon>Sclerotinia</taxon>
    </lineage>
</organism>
<dbReference type="InterPro" id="IPR020904">
    <property type="entry name" value="Sc_DH/Rdtase_CS"/>
</dbReference>
<feature type="compositionally biased region" description="Polar residues" evidence="5">
    <location>
        <begin position="1251"/>
        <end position="1263"/>
    </location>
</feature>
<feature type="compositionally biased region" description="Basic and acidic residues" evidence="5">
    <location>
        <begin position="1161"/>
        <end position="1177"/>
    </location>
</feature>
<evidence type="ECO:0000256" key="5">
    <source>
        <dbReference type="SAM" id="MobiDB-lite"/>
    </source>
</evidence>
<keyword evidence="3" id="KW-0479">Metal-binding</keyword>
<dbReference type="PANTHER" id="PTHR12151:SF5">
    <property type="entry name" value="AT19154P"/>
    <property type="match status" value="1"/>
</dbReference>
<accession>W9CF62</accession>
<dbReference type="PROSITE" id="PS00061">
    <property type="entry name" value="ADH_SHORT"/>
    <property type="match status" value="1"/>
</dbReference>
<dbReference type="InterPro" id="IPR036249">
    <property type="entry name" value="Thioredoxin-like_sf"/>
</dbReference>
<dbReference type="STRING" id="1432307.W9CF62"/>
<protein>
    <recommendedName>
        <fullName evidence="9">C3H1-type domain-containing protein</fullName>
    </recommendedName>
</protein>
<keyword evidence="2" id="KW-0521">NADP</keyword>
<dbReference type="Pfam" id="PF00106">
    <property type="entry name" value="adh_short"/>
    <property type="match status" value="1"/>
</dbReference>
<evidence type="ECO:0008006" key="9">
    <source>
        <dbReference type="Google" id="ProtNLM"/>
    </source>
</evidence>
<proteinExistence type="inferred from homology"/>
<keyword evidence="8" id="KW-1185">Reference proteome</keyword>
<feature type="compositionally biased region" description="Polar residues" evidence="5">
    <location>
        <begin position="1042"/>
        <end position="1061"/>
    </location>
</feature>
<dbReference type="EMBL" id="AYSA01000336">
    <property type="protein sequence ID" value="ESZ93190.1"/>
    <property type="molecule type" value="Genomic_DNA"/>
</dbReference>
<dbReference type="SUPFAM" id="SSF52833">
    <property type="entry name" value="Thioredoxin-like"/>
    <property type="match status" value="1"/>
</dbReference>
<evidence type="ECO:0000256" key="3">
    <source>
        <dbReference type="PIRSR" id="PIRSR603782-1"/>
    </source>
</evidence>
<feature type="compositionally biased region" description="Low complexity" evidence="5">
    <location>
        <begin position="1188"/>
        <end position="1203"/>
    </location>
</feature>